<reference evidence="12 13" key="1">
    <citation type="submission" date="2019-08" db="EMBL/GenBank/DDBJ databases">
        <title>Deep-cultivation of Planctomycetes and their phenomic and genomic characterization uncovers novel biology.</title>
        <authorList>
            <person name="Wiegand S."/>
            <person name="Jogler M."/>
            <person name="Boedeker C."/>
            <person name="Pinto D."/>
            <person name="Vollmers J."/>
            <person name="Rivas-Marin E."/>
            <person name="Kohn T."/>
            <person name="Peeters S.H."/>
            <person name="Heuer A."/>
            <person name="Rast P."/>
            <person name="Oberbeckmann S."/>
            <person name="Bunk B."/>
            <person name="Jeske O."/>
            <person name="Meyerdierks A."/>
            <person name="Storesund J.E."/>
            <person name="Kallscheuer N."/>
            <person name="Luecker S."/>
            <person name="Lage O.M."/>
            <person name="Pohl T."/>
            <person name="Merkel B.J."/>
            <person name="Hornburger P."/>
            <person name="Mueller R.-W."/>
            <person name="Bruemmer F."/>
            <person name="Labrenz M."/>
            <person name="Spormann A.M."/>
            <person name="Op den Camp H."/>
            <person name="Overmann J."/>
            <person name="Amann R."/>
            <person name="Jetten M.S.M."/>
            <person name="Mascher T."/>
            <person name="Medema M.H."/>
            <person name="Devos D.P."/>
            <person name="Kaster A.-K."/>
            <person name="Ovreas L."/>
            <person name="Rohde M."/>
            <person name="Galperin M.Y."/>
            <person name="Jogler C."/>
        </authorList>
    </citation>
    <scope>NUCLEOTIDE SEQUENCE [LARGE SCALE GENOMIC DNA]</scope>
    <source>
        <strain evidence="12 13">Pr1d</strain>
    </source>
</reference>
<evidence type="ECO:0000256" key="5">
    <source>
        <dbReference type="ARBA" id="ARBA00022777"/>
    </source>
</evidence>
<feature type="modified residue" description="4-aspartylphosphate" evidence="6">
    <location>
        <position position="714"/>
    </location>
</feature>
<dbReference type="InterPro" id="IPR001610">
    <property type="entry name" value="PAC"/>
</dbReference>
<keyword evidence="3 6" id="KW-0597">Phosphoprotein</keyword>
<dbReference type="Gene3D" id="3.30.565.10">
    <property type="entry name" value="Histidine kinase-like ATPase, C-terminal domain"/>
    <property type="match status" value="1"/>
</dbReference>
<feature type="domain" description="PAS" evidence="10">
    <location>
        <begin position="156"/>
        <end position="226"/>
    </location>
</feature>
<feature type="modified residue" description="4-aspartylphosphate" evidence="6">
    <location>
        <position position="584"/>
    </location>
</feature>
<dbReference type="RefSeq" id="WP_168205083.1">
    <property type="nucleotide sequence ID" value="NZ_CP042913.1"/>
</dbReference>
<dbReference type="SUPFAM" id="SSF52172">
    <property type="entry name" value="CheY-like"/>
    <property type="match status" value="2"/>
</dbReference>
<dbReference type="GO" id="GO:0000155">
    <property type="term" value="F:phosphorelay sensor kinase activity"/>
    <property type="evidence" value="ECO:0007669"/>
    <property type="project" value="InterPro"/>
</dbReference>
<dbReference type="Gene3D" id="3.40.50.2300">
    <property type="match status" value="2"/>
</dbReference>
<dbReference type="InterPro" id="IPR004358">
    <property type="entry name" value="Sig_transdc_His_kin-like_C"/>
</dbReference>
<dbReference type="SUPFAM" id="SSF55874">
    <property type="entry name" value="ATPase domain of HSP90 chaperone/DNA topoisomerase II/histidine kinase"/>
    <property type="match status" value="1"/>
</dbReference>
<evidence type="ECO:0000259" key="9">
    <source>
        <dbReference type="PROSITE" id="PS50110"/>
    </source>
</evidence>
<evidence type="ECO:0000313" key="13">
    <source>
        <dbReference type="Proteomes" id="UP000323917"/>
    </source>
</evidence>
<keyword evidence="4" id="KW-0808">Transferase</keyword>
<evidence type="ECO:0000256" key="6">
    <source>
        <dbReference type="PROSITE-ProRule" id="PRU00169"/>
    </source>
</evidence>
<dbReference type="PROSITE" id="PS50110">
    <property type="entry name" value="RESPONSE_REGULATORY"/>
    <property type="match status" value="2"/>
</dbReference>
<dbReference type="InterPro" id="IPR036890">
    <property type="entry name" value="HATPase_C_sf"/>
</dbReference>
<feature type="domain" description="PAC" evidence="11">
    <location>
        <begin position="105"/>
        <end position="155"/>
    </location>
</feature>
<dbReference type="KEGG" id="bgok:Pr1d_12950"/>
<dbReference type="InterPro" id="IPR003594">
    <property type="entry name" value="HATPase_dom"/>
</dbReference>
<dbReference type="InterPro" id="IPR001789">
    <property type="entry name" value="Sig_transdc_resp-reg_receiver"/>
</dbReference>
<dbReference type="SMART" id="SM00387">
    <property type="entry name" value="HATPase_c"/>
    <property type="match status" value="1"/>
</dbReference>
<dbReference type="Pfam" id="PF13426">
    <property type="entry name" value="PAS_9"/>
    <property type="match status" value="1"/>
</dbReference>
<dbReference type="CDD" id="cd00082">
    <property type="entry name" value="HisKA"/>
    <property type="match status" value="1"/>
</dbReference>
<dbReference type="EC" id="2.7.13.3" evidence="2"/>
<name>A0A5B9QIU1_9BACT</name>
<feature type="domain" description="Response regulatory" evidence="9">
    <location>
        <begin position="665"/>
        <end position="781"/>
    </location>
</feature>
<feature type="domain" description="Histidine kinase" evidence="8">
    <location>
        <begin position="294"/>
        <end position="512"/>
    </location>
</feature>
<accession>A0A5B9QIU1</accession>
<dbReference type="CDD" id="cd17546">
    <property type="entry name" value="REC_hyHK_CKI1_RcsC-like"/>
    <property type="match status" value="1"/>
</dbReference>
<comment type="catalytic activity">
    <reaction evidence="1">
        <text>ATP + protein L-histidine = ADP + protein N-phospho-L-histidine.</text>
        <dbReference type="EC" id="2.7.13.3"/>
    </reaction>
</comment>
<dbReference type="PANTHER" id="PTHR43047:SF72">
    <property type="entry name" value="OSMOSENSING HISTIDINE PROTEIN KINASE SLN1"/>
    <property type="match status" value="1"/>
</dbReference>
<dbReference type="AlphaFoldDB" id="A0A5B9QIU1"/>
<feature type="domain" description="PAC" evidence="11">
    <location>
        <begin position="229"/>
        <end position="281"/>
    </location>
</feature>
<dbReference type="InterPro" id="IPR013656">
    <property type="entry name" value="PAS_4"/>
</dbReference>
<dbReference type="Pfam" id="PF02518">
    <property type="entry name" value="HATPase_c"/>
    <property type="match status" value="1"/>
</dbReference>
<evidence type="ECO:0000256" key="1">
    <source>
        <dbReference type="ARBA" id="ARBA00000085"/>
    </source>
</evidence>
<feature type="region of interest" description="Disordered" evidence="7">
    <location>
        <begin position="1"/>
        <end position="25"/>
    </location>
</feature>
<dbReference type="InterPro" id="IPR000700">
    <property type="entry name" value="PAS-assoc_C"/>
</dbReference>
<evidence type="ECO:0000259" key="10">
    <source>
        <dbReference type="PROSITE" id="PS50112"/>
    </source>
</evidence>
<dbReference type="SMART" id="SM00091">
    <property type="entry name" value="PAS"/>
    <property type="match status" value="2"/>
</dbReference>
<evidence type="ECO:0000256" key="4">
    <source>
        <dbReference type="ARBA" id="ARBA00022679"/>
    </source>
</evidence>
<dbReference type="Gene3D" id="3.30.450.20">
    <property type="entry name" value="PAS domain"/>
    <property type="match status" value="2"/>
</dbReference>
<dbReference type="Pfam" id="PF08448">
    <property type="entry name" value="PAS_4"/>
    <property type="match status" value="1"/>
</dbReference>
<sequence>MAESVDPLENRESDPATPINAKDSAGRTEEMLRALLESAAQGVVAIDQEHRIVLVNSHVEQIFQFSRDELLGRTAEMLFPTELRGKDSFVLSDSSLRSRPLVPAAGKYFTGQRKDGSTFPMEVALSHFEHLGGRMVLALMTDVTERVEFEQRLRKSEELYRTVVEDQIDLVARYTPDGKRTFANDAYCRFLDKPREELIGRFLWDDIPPHEIQWLQAEFAKLTPDSPVKYYERRTLMPTGKVVVNQWIDRALFDVDGKVREIQSIGRDVTQQREAEERLRAAQRLESIALLASGIAHDFNNLLTPILVYAENLQTRLEDGTLEAHQVQQIRTAADRAKNLVRQILTFGRKGGQPSLNYRPATNVLKDAMHLIGISVPAHVRLDVDIADDCGVIAADATELHQILANLCGNAFQAIDELGVVSVSAVRTTSHRSYLAPGEYVEITVEDNGVGIAPDQRERIFDPFFSTKRPGEGTGLGLAVVHGTVTRLNGCVEVESQLGKGTKFIIALPCFEPEELKAEPTSSPSTQQSTPSHVLLVDDDELARKAMQLVLGQCNMRVTACSSGQEALALIANPDSDFDVVLSDYTMPGMSGVNLAKQIHATRPAMPIVLISGDAGRVGSAEASSLGIQGFVDKPASVEELQGALSQAILTKPSECPSPDGTKLQILIVDDDNLVLDSLATTLETIGCSSHTANNMQQAEEFLSSHEFDVVLVDRKVNQEDGFKSVRMLFKNDIQANQGRPRLVGMTGSETPEDEEEYVLDAYLTKPFTHEELKQALCLPKSE</sequence>
<dbReference type="CDD" id="cd00156">
    <property type="entry name" value="REC"/>
    <property type="match status" value="1"/>
</dbReference>
<evidence type="ECO:0000313" key="12">
    <source>
        <dbReference type="EMBL" id="QEG34023.1"/>
    </source>
</evidence>
<dbReference type="InterPro" id="IPR000014">
    <property type="entry name" value="PAS"/>
</dbReference>
<dbReference type="InterPro" id="IPR036097">
    <property type="entry name" value="HisK_dim/P_sf"/>
</dbReference>
<keyword evidence="13" id="KW-1185">Reference proteome</keyword>
<dbReference type="PROSITE" id="PS50113">
    <property type="entry name" value="PAC"/>
    <property type="match status" value="2"/>
</dbReference>
<dbReference type="InterPro" id="IPR005467">
    <property type="entry name" value="His_kinase_dom"/>
</dbReference>
<dbReference type="SUPFAM" id="SSF55785">
    <property type="entry name" value="PYP-like sensor domain (PAS domain)"/>
    <property type="match status" value="2"/>
</dbReference>
<dbReference type="NCBIfam" id="TIGR00229">
    <property type="entry name" value="sensory_box"/>
    <property type="match status" value="2"/>
</dbReference>
<dbReference type="Gene3D" id="1.10.287.130">
    <property type="match status" value="1"/>
</dbReference>
<evidence type="ECO:0000256" key="3">
    <source>
        <dbReference type="ARBA" id="ARBA00022553"/>
    </source>
</evidence>
<dbReference type="Proteomes" id="UP000323917">
    <property type="component" value="Chromosome"/>
</dbReference>
<keyword evidence="5" id="KW-0418">Kinase</keyword>
<dbReference type="SMART" id="SM00086">
    <property type="entry name" value="PAC"/>
    <property type="match status" value="2"/>
</dbReference>
<dbReference type="SMART" id="SM00448">
    <property type="entry name" value="REC"/>
    <property type="match status" value="2"/>
</dbReference>
<evidence type="ECO:0000259" key="11">
    <source>
        <dbReference type="PROSITE" id="PS50113"/>
    </source>
</evidence>
<dbReference type="InterPro" id="IPR035965">
    <property type="entry name" value="PAS-like_dom_sf"/>
</dbReference>
<evidence type="ECO:0000259" key="8">
    <source>
        <dbReference type="PROSITE" id="PS50109"/>
    </source>
</evidence>
<protein>
    <recommendedName>
        <fullName evidence="2">histidine kinase</fullName>
        <ecNumber evidence="2">2.7.13.3</ecNumber>
    </recommendedName>
</protein>
<evidence type="ECO:0000256" key="7">
    <source>
        <dbReference type="SAM" id="MobiDB-lite"/>
    </source>
</evidence>
<dbReference type="PROSITE" id="PS50109">
    <property type="entry name" value="HIS_KIN"/>
    <property type="match status" value="1"/>
</dbReference>
<proteinExistence type="predicted"/>
<dbReference type="Pfam" id="PF00512">
    <property type="entry name" value="HisKA"/>
    <property type="match status" value="1"/>
</dbReference>
<dbReference type="PANTHER" id="PTHR43047">
    <property type="entry name" value="TWO-COMPONENT HISTIDINE PROTEIN KINASE"/>
    <property type="match status" value="1"/>
</dbReference>
<evidence type="ECO:0000256" key="2">
    <source>
        <dbReference type="ARBA" id="ARBA00012438"/>
    </source>
</evidence>
<dbReference type="InterPro" id="IPR003661">
    <property type="entry name" value="HisK_dim/P_dom"/>
</dbReference>
<dbReference type="CDD" id="cd00130">
    <property type="entry name" value="PAS"/>
    <property type="match status" value="2"/>
</dbReference>
<dbReference type="InterPro" id="IPR011006">
    <property type="entry name" value="CheY-like_superfamily"/>
</dbReference>
<dbReference type="SUPFAM" id="SSF47384">
    <property type="entry name" value="Homodimeric domain of signal transducing histidine kinase"/>
    <property type="match status" value="1"/>
</dbReference>
<dbReference type="EMBL" id="CP042913">
    <property type="protein sequence ID" value="QEG34023.1"/>
    <property type="molecule type" value="Genomic_DNA"/>
</dbReference>
<feature type="domain" description="PAS" evidence="10">
    <location>
        <begin position="28"/>
        <end position="80"/>
    </location>
</feature>
<dbReference type="SMART" id="SM00388">
    <property type="entry name" value="HisKA"/>
    <property type="match status" value="1"/>
</dbReference>
<organism evidence="12 13">
    <name type="scientific">Bythopirellula goksoeyrii</name>
    <dbReference type="NCBI Taxonomy" id="1400387"/>
    <lineage>
        <taxon>Bacteria</taxon>
        <taxon>Pseudomonadati</taxon>
        <taxon>Planctomycetota</taxon>
        <taxon>Planctomycetia</taxon>
        <taxon>Pirellulales</taxon>
        <taxon>Lacipirellulaceae</taxon>
        <taxon>Bythopirellula</taxon>
    </lineage>
</organism>
<dbReference type="PRINTS" id="PR00344">
    <property type="entry name" value="BCTRLSENSOR"/>
</dbReference>
<gene>
    <name evidence="12" type="ORF">Pr1d_12950</name>
</gene>
<feature type="domain" description="Response regulatory" evidence="9">
    <location>
        <begin position="533"/>
        <end position="649"/>
    </location>
</feature>
<dbReference type="PROSITE" id="PS50112">
    <property type="entry name" value="PAS"/>
    <property type="match status" value="2"/>
</dbReference>
<dbReference type="Pfam" id="PF00072">
    <property type="entry name" value="Response_reg"/>
    <property type="match status" value="2"/>
</dbReference>